<evidence type="ECO:0000313" key="2">
    <source>
        <dbReference type="EMBL" id="JAE10833.1"/>
    </source>
</evidence>
<proteinExistence type="predicted"/>
<sequence length="48" mass="5008">MRASSSGTSPPTSSSAASPRMASAAGLRTPSCSARYAQRRYPTTWPTC</sequence>
<protein>
    <submittedName>
        <fullName evidence="2">Uncharacterized protein</fullName>
    </submittedName>
</protein>
<organism evidence="2">
    <name type="scientific">Arundo donax</name>
    <name type="common">Giant reed</name>
    <name type="synonym">Donax arundinaceus</name>
    <dbReference type="NCBI Taxonomy" id="35708"/>
    <lineage>
        <taxon>Eukaryota</taxon>
        <taxon>Viridiplantae</taxon>
        <taxon>Streptophyta</taxon>
        <taxon>Embryophyta</taxon>
        <taxon>Tracheophyta</taxon>
        <taxon>Spermatophyta</taxon>
        <taxon>Magnoliopsida</taxon>
        <taxon>Liliopsida</taxon>
        <taxon>Poales</taxon>
        <taxon>Poaceae</taxon>
        <taxon>PACMAD clade</taxon>
        <taxon>Arundinoideae</taxon>
        <taxon>Arundineae</taxon>
        <taxon>Arundo</taxon>
    </lineage>
</organism>
<reference evidence="2" key="1">
    <citation type="submission" date="2014-09" db="EMBL/GenBank/DDBJ databases">
        <authorList>
            <person name="Magalhaes I.L.F."/>
            <person name="Oliveira U."/>
            <person name="Santos F.R."/>
            <person name="Vidigal T.H.D.A."/>
            <person name="Brescovit A.D."/>
            <person name="Santos A.J."/>
        </authorList>
    </citation>
    <scope>NUCLEOTIDE SEQUENCE</scope>
    <source>
        <tissue evidence="2">Shoot tissue taken approximately 20 cm above the soil surface</tissue>
    </source>
</reference>
<feature type="compositionally biased region" description="Low complexity" evidence="1">
    <location>
        <begin position="1"/>
        <end position="26"/>
    </location>
</feature>
<evidence type="ECO:0000256" key="1">
    <source>
        <dbReference type="SAM" id="MobiDB-lite"/>
    </source>
</evidence>
<dbReference type="AlphaFoldDB" id="A0A0A9FRA0"/>
<reference evidence="2" key="2">
    <citation type="journal article" date="2015" name="Data Brief">
        <title>Shoot transcriptome of the giant reed, Arundo donax.</title>
        <authorList>
            <person name="Barrero R.A."/>
            <person name="Guerrero F.D."/>
            <person name="Moolhuijzen P."/>
            <person name="Goolsby J.A."/>
            <person name="Tidwell J."/>
            <person name="Bellgard S.E."/>
            <person name="Bellgard M.I."/>
        </authorList>
    </citation>
    <scope>NUCLEOTIDE SEQUENCE</scope>
    <source>
        <tissue evidence="2">Shoot tissue taken approximately 20 cm above the soil surface</tissue>
    </source>
</reference>
<feature type="region of interest" description="Disordered" evidence="1">
    <location>
        <begin position="1"/>
        <end position="32"/>
    </location>
</feature>
<name>A0A0A9FRA0_ARUDO</name>
<accession>A0A0A9FRA0</accession>
<dbReference type="EMBL" id="GBRH01187063">
    <property type="protein sequence ID" value="JAE10833.1"/>
    <property type="molecule type" value="Transcribed_RNA"/>
</dbReference>